<evidence type="ECO:0000256" key="2">
    <source>
        <dbReference type="ARBA" id="ARBA00022475"/>
    </source>
</evidence>
<dbReference type="PIRSF" id="PIRSF006324">
    <property type="entry name" value="LeuE"/>
    <property type="match status" value="1"/>
</dbReference>
<keyword evidence="5 6" id="KW-0472">Membrane</keyword>
<evidence type="ECO:0000256" key="1">
    <source>
        <dbReference type="ARBA" id="ARBA00004651"/>
    </source>
</evidence>
<keyword evidence="4 6" id="KW-1133">Transmembrane helix</keyword>
<dbReference type="InterPro" id="IPR001123">
    <property type="entry name" value="LeuE-type"/>
</dbReference>
<accession>A0A9X9EQL0</accession>
<evidence type="ECO:0000256" key="4">
    <source>
        <dbReference type="ARBA" id="ARBA00022989"/>
    </source>
</evidence>
<feature type="transmembrane region" description="Helical" evidence="6">
    <location>
        <begin position="71"/>
        <end position="93"/>
    </location>
</feature>
<reference evidence="7 8" key="1">
    <citation type="journal article" date="2019" name="Environ. Microbiol.">
        <title>An active ?-lactamase is a part of an orchestrated cell wall stress resistance network of Bacillus subtilis and related rhizosphere species.</title>
        <authorList>
            <person name="Bucher T."/>
            <person name="Keren-Paz A."/>
            <person name="Hausser J."/>
            <person name="Olender T."/>
            <person name="Cytryn E."/>
            <person name="Kolodkin-Gal I."/>
        </authorList>
    </citation>
    <scope>NUCLEOTIDE SEQUENCE [LARGE SCALE GENOMIC DNA]</scope>
    <source>
        <strain evidence="7 8">I4</strain>
    </source>
</reference>
<gene>
    <name evidence="7" type="ORF">FC678_23925</name>
</gene>
<proteinExistence type="predicted"/>
<dbReference type="Proteomes" id="UP000309170">
    <property type="component" value="Unassembled WGS sequence"/>
</dbReference>
<feature type="transmembrane region" description="Helical" evidence="6">
    <location>
        <begin position="187"/>
        <end position="204"/>
    </location>
</feature>
<dbReference type="Pfam" id="PF01810">
    <property type="entry name" value="LysE"/>
    <property type="match status" value="1"/>
</dbReference>
<organism evidence="7 8">
    <name type="scientific">Peribacillus simplex</name>
    <dbReference type="NCBI Taxonomy" id="1478"/>
    <lineage>
        <taxon>Bacteria</taxon>
        <taxon>Bacillati</taxon>
        <taxon>Bacillota</taxon>
        <taxon>Bacilli</taxon>
        <taxon>Bacillales</taxon>
        <taxon>Bacillaceae</taxon>
        <taxon>Peribacillus</taxon>
    </lineage>
</organism>
<evidence type="ECO:0000313" key="8">
    <source>
        <dbReference type="Proteomes" id="UP000309170"/>
    </source>
</evidence>
<feature type="transmembrane region" description="Helical" evidence="6">
    <location>
        <begin position="41"/>
        <end position="65"/>
    </location>
</feature>
<evidence type="ECO:0000256" key="5">
    <source>
        <dbReference type="ARBA" id="ARBA00023136"/>
    </source>
</evidence>
<comment type="caution">
    <text evidence="7">The sequence shown here is derived from an EMBL/GenBank/DDBJ whole genome shotgun (WGS) entry which is preliminary data.</text>
</comment>
<dbReference type="GO" id="GO:0005886">
    <property type="term" value="C:plasma membrane"/>
    <property type="evidence" value="ECO:0007669"/>
    <property type="project" value="UniProtKB-SubCell"/>
</dbReference>
<feature type="transmembrane region" description="Helical" evidence="6">
    <location>
        <begin position="6"/>
        <end position="29"/>
    </location>
</feature>
<evidence type="ECO:0000313" key="7">
    <source>
        <dbReference type="EMBL" id="TKH05830.1"/>
    </source>
</evidence>
<sequence>MFGIHDFTLFLLSSLIFIATPGIDAMFVLSRSISNGRASGMAASAGIATGAFVHTILSTIGLSIILSQSVILFMAIKIIGGIYLVYIGIKSLLKKSEGVSLKNVSNVSNKKHFVQGVITNVANPKNILFYLSFLPQFASTNNGTGSLSFLLLGSSFAVIVLVWYVLVTYFSTIATKAIRDNKTFNSILNKISGVVFIALGWKLIVAKPN</sequence>
<feature type="transmembrane region" description="Helical" evidence="6">
    <location>
        <begin position="145"/>
        <end position="166"/>
    </location>
</feature>
<evidence type="ECO:0000256" key="6">
    <source>
        <dbReference type="SAM" id="Phobius"/>
    </source>
</evidence>
<keyword evidence="2" id="KW-1003">Cell membrane</keyword>
<keyword evidence="3 6" id="KW-0812">Transmembrane</keyword>
<dbReference type="PANTHER" id="PTHR30086">
    <property type="entry name" value="ARGININE EXPORTER PROTEIN ARGO"/>
    <property type="match status" value="1"/>
</dbReference>
<dbReference type="PANTHER" id="PTHR30086:SF20">
    <property type="entry name" value="ARGININE EXPORTER PROTEIN ARGO-RELATED"/>
    <property type="match status" value="1"/>
</dbReference>
<protein>
    <submittedName>
        <fullName evidence="7">LysE family translocator</fullName>
    </submittedName>
</protein>
<dbReference type="AlphaFoldDB" id="A0A9X9EQL0"/>
<evidence type="ECO:0000256" key="3">
    <source>
        <dbReference type="ARBA" id="ARBA00022692"/>
    </source>
</evidence>
<comment type="subcellular location">
    <subcellularLocation>
        <location evidence="1">Cell membrane</location>
        <topology evidence="1">Multi-pass membrane protein</topology>
    </subcellularLocation>
</comment>
<dbReference type="OrthoDB" id="9784202at2"/>
<dbReference type="GO" id="GO:0015171">
    <property type="term" value="F:amino acid transmembrane transporter activity"/>
    <property type="evidence" value="ECO:0007669"/>
    <property type="project" value="TreeGrafter"/>
</dbReference>
<name>A0A9X9EQL0_9BACI</name>
<dbReference type="EMBL" id="SZNT01000570">
    <property type="protein sequence ID" value="TKH05830.1"/>
    <property type="molecule type" value="Genomic_DNA"/>
</dbReference>